<sequence>MTDMDLEAIKARARAATPGPWRVGANFIDNFTPDKDEYDVVVDVWTMDPSGDAEFEMSDEDKAFIEGMDPTTTLALVERIERLQAAWMEAVTSDLWATFQLEELRDRLTITDEMIERAALAIAEVDEWPTNEELGGNLTGTRDEEFRDQYIDMARAALEAALGGHE</sequence>
<name>A0A7K1LHX0_9MICC</name>
<comment type="caution">
    <text evidence="1">The sequence shown here is derived from an EMBL/GenBank/DDBJ whole genome shotgun (WGS) entry which is preliminary data.</text>
</comment>
<dbReference type="AlphaFoldDB" id="A0A7K1LHX0"/>
<dbReference type="RefSeq" id="WP_129315515.1">
    <property type="nucleotide sequence ID" value="NZ_NOIQ01000008.1"/>
</dbReference>
<gene>
    <name evidence="1" type="ORF">GMA10_05965</name>
</gene>
<keyword evidence="2" id="KW-1185">Reference proteome</keyword>
<evidence type="ECO:0000313" key="1">
    <source>
        <dbReference type="EMBL" id="MUN54758.1"/>
    </source>
</evidence>
<proteinExistence type="predicted"/>
<accession>A0A7K1LHX0</accession>
<dbReference type="Proteomes" id="UP000462152">
    <property type="component" value="Unassembled WGS sequence"/>
</dbReference>
<dbReference type="EMBL" id="WOGT01000002">
    <property type="protein sequence ID" value="MUN54758.1"/>
    <property type="molecule type" value="Genomic_DNA"/>
</dbReference>
<organism evidence="1 2">
    <name type="scientific">Rothia koreensis</name>
    <dbReference type="NCBI Taxonomy" id="592378"/>
    <lineage>
        <taxon>Bacteria</taxon>
        <taxon>Bacillati</taxon>
        <taxon>Actinomycetota</taxon>
        <taxon>Actinomycetes</taxon>
        <taxon>Micrococcales</taxon>
        <taxon>Micrococcaceae</taxon>
        <taxon>Rothia</taxon>
    </lineage>
</organism>
<evidence type="ECO:0000313" key="2">
    <source>
        <dbReference type="Proteomes" id="UP000462152"/>
    </source>
</evidence>
<protein>
    <submittedName>
        <fullName evidence="1">Uncharacterized protein</fullName>
    </submittedName>
</protein>
<reference evidence="1 2" key="1">
    <citation type="submission" date="2019-12" db="EMBL/GenBank/DDBJ databases">
        <authorList>
            <person name="Li J."/>
            <person name="Shi Y."/>
            <person name="Xu G."/>
            <person name="Xiao D."/>
            <person name="Ran X."/>
        </authorList>
    </citation>
    <scope>NUCLEOTIDE SEQUENCE [LARGE SCALE GENOMIC DNA]</scope>
    <source>
        <strain evidence="1 2">JCM 15915</strain>
    </source>
</reference>
<dbReference type="OrthoDB" id="5150350at2"/>